<proteinExistence type="inferred from homology"/>
<evidence type="ECO:0000256" key="8">
    <source>
        <dbReference type="ARBA" id="ARBA00023125"/>
    </source>
</evidence>
<comment type="similarity">
    <text evidence="2">Belongs to the THAP1 family.</text>
</comment>
<evidence type="ECO:0000259" key="13">
    <source>
        <dbReference type="PROSITE" id="PS50950"/>
    </source>
</evidence>
<dbReference type="InterPro" id="IPR006612">
    <property type="entry name" value="THAP_Znf"/>
</dbReference>
<dbReference type="EMBL" id="GL451253">
    <property type="protein sequence ID" value="EFN79632.1"/>
    <property type="molecule type" value="Genomic_DNA"/>
</dbReference>
<feature type="domain" description="THAP-type" evidence="13">
    <location>
        <begin position="1"/>
        <end position="79"/>
    </location>
</feature>
<keyword evidence="7" id="KW-0175">Coiled coil</keyword>
<dbReference type="GO" id="GO:0043565">
    <property type="term" value="F:sequence-specific DNA binding"/>
    <property type="evidence" value="ECO:0007669"/>
    <property type="project" value="InterPro"/>
</dbReference>
<dbReference type="EMBL" id="GL451091">
    <property type="protein sequence ID" value="EFN80051.1"/>
    <property type="molecule type" value="Genomic_DNA"/>
</dbReference>
<evidence type="ECO:0000256" key="11">
    <source>
        <dbReference type="ARBA" id="ARBA00023306"/>
    </source>
</evidence>
<evidence type="ECO:0000313" key="16">
    <source>
        <dbReference type="Proteomes" id="UP000008237"/>
    </source>
</evidence>
<accession>E2BW19</accession>
<dbReference type="SMART" id="SM00692">
    <property type="entry name" value="DM3"/>
    <property type="match status" value="1"/>
</dbReference>
<evidence type="ECO:0000256" key="1">
    <source>
        <dbReference type="ARBA" id="ARBA00004642"/>
    </source>
</evidence>
<dbReference type="SUPFAM" id="SSF57716">
    <property type="entry name" value="Glucocorticoid receptor-like (DNA-binding domain)"/>
    <property type="match status" value="1"/>
</dbReference>
<dbReference type="PANTHER" id="PTHR46600">
    <property type="entry name" value="THAP DOMAIN-CONTAINING"/>
    <property type="match status" value="1"/>
</dbReference>
<keyword evidence="8 12" id="KW-0238">DNA-binding</keyword>
<evidence type="ECO:0000256" key="2">
    <source>
        <dbReference type="ARBA" id="ARBA00006177"/>
    </source>
</evidence>
<keyword evidence="10" id="KW-0539">Nucleus</keyword>
<evidence type="ECO:0000256" key="5">
    <source>
        <dbReference type="ARBA" id="ARBA00022833"/>
    </source>
</evidence>
<dbReference type="PANTHER" id="PTHR46600:SF1">
    <property type="entry name" value="THAP DOMAIN-CONTAINING PROTEIN 1"/>
    <property type="match status" value="1"/>
</dbReference>
<reference evidence="15 16" key="1">
    <citation type="journal article" date="2010" name="Science">
        <title>Genomic comparison of the ants Camponotus floridanus and Harpegnathos saltator.</title>
        <authorList>
            <person name="Bonasio R."/>
            <person name="Zhang G."/>
            <person name="Ye C."/>
            <person name="Mutti N.S."/>
            <person name="Fang X."/>
            <person name="Qin N."/>
            <person name="Donahue G."/>
            <person name="Yang P."/>
            <person name="Li Q."/>
            <person name="Li C."/>
            <person name="Zhang P."/>
            <person name="Huang Z."/>
            <person name="Berger S.L."/>
            <person name="Reinberg D."/>
            <person name="Wang J."/>
            <person name="Liebig J."/>
        </authorList>
    </citation>
    <scope>NUCLEOTIDE SEQUENCE [LARGE SCALE GENOMIC DNA]</scope>
    <source>
        <strain evidence="15 16">R22 G/1</strain>
    </source>
</reference>
<dbReference type="Pfam" id="PF05485">
    <property type="entry name" value="THAP"/>
    <property type="match status" value="1"/>
</dbReference>
<evidence type="ECO:0000256" key="7">
    <source>
        <dbReference type="ARBA" id="ARBA00023054"/>
    </source>
</evidence>
<keyword evidence="6" id="KW-0805">Transcription regulation</keyword>
<evidence type="ECO:0000256" key="4">
    <source>
        <dbReference type="ARBA" id="ARBA00022771"/>
    </source>
</evidence>
<keyword evidence="9" id="KW-0804">Transcription</keyword>
<evidence type="ECO:0000256" key="12">
    <source>
        <dbReference type="PROSITE-ProRule" id="PRU00309"/>
    </source>
</evidence>
<dbReference type="Gene3D" id="6.20.210.20">
    <property type="entry name" value="THAP domain"/>
    <property type="match status" value="1"/>
</dbReference>
<keyword evidence="16" id="KW-1185">Reference proteome</keyword>
<dbReference type="SMART" id="SM00980">
    <property type="entry name" value="THAP"/>
    <property type="match status" value="1"/>
</dbReference>
<protein>
    <recommendedName>
        <fullName evidence="13">THAP-type domain-containing protein</fullName>
    </recommendedName>
</protein>
<dbReference type="GO" id="GO:0005654">
    <property type="term" value="C:nucleoplasm"/>
    <property type="evidence" value="ECO:0007669"/>
    <property type="project" value="UniProtKB-SubCell"/>
</dbReference>
<dbReference type="GO" id="GO:0008270">
    <property type="term" value="F:zinc ion binding"/>
    <property type="evidence" value="ECO:0007669"/>
    <property type="project" value="UniProtKB-KW"/>
</dbReference>
<dbReference type="OMA" id="VICAKHF"/>
<name>E2BW19_HARSA</name>
<feature type="non-terminal residue" evidence="15">
    <location>
        <position position="83"/>
    </location>
</feature>
<sequence>CVVHWCNNSIHKEKKTGKHVALFAFPKNLEHRTKWVKALKNVAIKTNSTVCQEHFNETCMYKTGLSSLRLYEGSVPSIFPHVS</sequence>
<dbReference type="Proteomes" id="UP000008237">
    <property type="component" value="Unassembled WGS sequence"/>
</dbReference>
<dbReference type="AlphaFoldDB" id="E2BW19"/>
<evidence type="ECO:0000256" key="10">
    <source>
        <dbReference type="ARBA" id="ARBA00023242"/>
    </source>
</evidence>
<organism evidence="16">
    <name type="scientific">Harpegnathos saltator</name>
    <name type="common">Jerdon's jumping ant</name>
    <dbReference type="NCBI Taxonomy" id="610380"/>
    <lineage>
        <taxon>Eukaryota</taxon>
        <taxon>Metazoa</taxon>
        <taxon>Ecdysozoa</taxon>
        <taxon>Arthropoda</taxon>
        <taxon>Hexapoda</taxon>
        <taxon>Insecta</taxon>
        <taxon>Pterygota</taxon>
        <taxon>Neoptera</taxon>
        <taxon>Endopterygota</taxon>
        <taxon>Hymenoptera</taxon>
        <taxon>Apocrita</taxon>
        <taxon>Aculeata</taxon>
        <taxon>Formicoidea</taxon>
        <taxon>Formicidae</taxon>
        <taxon>Ponerinae</taxon>
        <taxon>Ponerini</taxon>
        <taxon>Harpegnathos</taxon>
    </lineage>
</organism>
<evidence type="ECO:0000313" key="14">
    <source>
        <dbReference type="EMBL" id="EFN79632.1"/>
    </source>
</evidence>
<comment type="subcellular location">
    <subcellularLocation>
        <location evidence="1">Nucleus</location>
        <location evidence="1">Nucleoplasm</location>
    </subcellularLocation>
</comment>
<keyword evidence="11" id="KW-0131">Cell cycle</keyword>
<feature type="non-terminal residue" evidence="15">
    <location>
        <position position="1"/>
    </location>
</feature>
<keyword evidence="5" id="KW-0862">Zinc</keyword>
<evidence type="ECO:0000256" key="6">
    <source>
        <dbReference type="ARBA" id="ARBA00023015"/>
    </source>
</evidence>
<gene>
    <name evidence="14" type="ORF">EAI_04813</name>
    <name evidence="15" type="ORF">EAI_06470</name>
</gene>
<evidence type="ECO:0000256" key="9">
    <source>
        <dbReference type="ARBA" id="ARBA00023163"/>
    </source>
</evidence>
<keyword evidence="3" id="KW-0479">Metal-binding</keyword>
<dbReference type="InterPro" id="IPR026516">
    <property type="entry name" value="THAP1/10"/>
</dbReference>
<dbReference type="OrthoDB" id="7527924at2759"/>
<dbReference type="InterPro" id="IPR038441">
    <property type="entry name" value="THAP_Znf_sf"/>
</dbReference>
<evidence type="ECO:0000256" key="3">
    <source>
        <dbReference type="ARBA" id="ARBA00022723"/>
    </source>
</evidence>
<dbReference type="PROSITE" id="PS50950">
    <property type="entry name" value="ZF_THAP"/>
    <property type="match status" value="1"/>
</dbReference>
<evidence type="ECO:0000313" key="15">
    <source>
        <dbReference type="EMBL" id="EFN80051.1"/>
    </source>
</evidence>
<keyword evidence="4 12" id="KW-0863">Zinc-finger</keyword>